<evidence type="ECO:0000313" key="3">
    <source>
        <dbReference type="EMBL" id="MFC5895188.1"/>
    </source>
</evidence>
<dbReference type="Pfam" id="PF10646">
    <property type="entry name" value="Germane"/>
    <property type="match status" value="1"/>
</dbReference>
<organism evidence="3 4">
    <name type="scientific">Streptomyces ramulosus</name>
    <dbReference type="NCBI Taxonomy" id="47762"/>
    <lineage>
        <taxon>Bacteria</taxon>
        <taxon>Bacillati</taxon>
        <taxon>Actinomycetota</taxon>
        <taxon>Actinomycetes</taxon>
        <taxon>Kitasatosporales</taxon>
        <taxon>Streptomycetaceae</taxon>
        <taxon>Streptomyces</taxon>
    </lineage>
</organism>
<dbReference type="InterPro" id="IPR019606">
    <property type="entry name" value="GerMN"/>
</dbReference>
<comment type="caution">
    <text evidence="3">The sequence shown here is derived from an EMBL/GenBank/DDBJ whole genome shotgun (WGS) entry which is preliminary data.</text>
</comment>
<evidence type="ECO:0000259" key="2">
    <source>
        <dbReference type="Pfam" id="PF10646"/>
    </source>
</evidence>
<dbReference type="RefSeq" id="WP_345077899.1">
    <property type="nucleotide sequence ID" value="NZ_BAAAWG010000002.1"/>
</dbReference>
<dbReference type="Proteomes" id="UP001596241">
    <property type="component" value="Unassembled WGS sequence"/>
</dbReference>
<reference evidence="4" key="1">
    <citation type="journal article" date="2019" name="Int. J. Syst. Evol. Microbiol.">
        <title>The Global Catalogue of Microorganisms (GCM) 10K type strain sequencing project: providing services to taxonomists for standard genome sequencing and annotation.</title>
        <authorList>
            <consortium name="The Broad Institute Genomics Platform"/>
            <consortium name="The Broad Institute Genome Sequencing Center for Infectious Disease"/>
            <person name="Wu L."/>
            <person name="Ma J."/>
        </authorList>
    </citation>
    <scope>NUCLEOTIDE SEQUENCE [LARGE SCALE GENOMIC DNA]</scope>
    <source>
        <strain evidence="4">CGMCC 1.15809</strain>
    </source>
</reference>
<evidence type="ECO:0000313" key="4">
    <source>
        <dbReference type="Proteomes" id="UP001596241"/>
    </source>
</evidence>
<feature type="domain" description="GerMN" evidence="2">
    <location>
        <begin position="46"/>
        <end position="135"/>
    </location>
</feature>
<name>A0ABW1FL67_9ACTN</name>
<accession>A0ABW1FL67</accession>
<feature type="signal peptide" evidence="1">
    <location>
        <begin position="1"/>
        <end position="23"/>
    </location>
</feature>
<gene>
    <name evidence="3" type="ORF">ACFP3M_20535</name>
</gene>
<sequence>MRRGVCGAVLLAVCAVGCGVDSAGPDPVGAPASGLPAAAPARHARLYFASPYGLRATVREVPAPATPQQALDLLLKGPDVAEQNRGLTTEVPPDLRRTTARVARGGVDLYIPLPVSSITGGGLGLQQIVCTVANASIPGAGHAPDVDVRVHEEGYETVWTVRCDATGTVHPASRS</sequence>
<feature type="chain" id="PRO_5046085921" evidence="1">
    <location>
        <begin position="24"/>
        <end position="175"/>
    </location>
</feature>
<keyword evidence="4" id="KW-1185">Reference proteome</keyword>
<evidence type="ECO:0000256" key="1">
    <source>
        <dbReference type="SAM" id="SignalP"/>
    </source>
</evidence>
<dbReference type="EMBL" id="JBHSPW010000009">
    <property type="protein sequence ID" value="MFC5895188.1"/>
    <property type="molecule type" value="Genomic_DNA"/>
</dbReference>
<keyword evidence="1" id="KW-0732">Signal</keyword>
<proteinExistence type="predicted"/>
<protein>
    <submittedName>
        <fullName evidence="3">GerMN domain-containing protein</fullName>
    </submittedName>
</protein>